<dbReference type="InterPro" id="IPR052564">
    <property type="entry name" value="N-acetyltrans/Recomb-assoc"/>
</dbReference>
<dbReference type="Proteomes" id="UP000054729">
    <property type="component" value="Unassembled WGS sequence"/>
</dbReference>
<dbReference type="PROSITE" id="PS51186">
    <property type="entry name" value="GNAT"/>
    <property type="match status" value="1"/>
</dbReference>
<evidence type="ECO:0000313" key="2">
    <source>
        <dbReference type="EMBL" id="KTD74885.1"/>
    </source>
</evidence>
<dbReference type="CDD" id="cd04301">
    <property type="entry name" value="NAT_SF"/>
    <property type="match status" value="1"/>
</dbReference>
<organism evidence="2 3">
    <name type="scientific">Legionella waltersii</name>
    <dbReference type="NCBI Taxonomy" id="66969"/>
    <lineage>
        <taxon>Bacteria</taxon>
        <taxon>Pseudomonadati</taxon>
        <taxon>Pseudomonadota</taxon>
        <taxon>Gammaproteobacteria</taxon>
        <taxon>Legionellales</taxon>
        <taxon>Legionellaceae</taxon>
        <taxon>Legionella</taxon>
    </lineage>
</organism>
<keyword evidence="2" id="KW-0808">Transferase</keyword>
<comment type="caution">
    <text evidence="2">The sequence shown here is derived from an EMBL/GenBank/DDBJ whole genome shotgun (WGS) entry which is preliminary data.</text>
</comment>
<feature type="domain" description="N-acetyltransferase" evidence="1">
    <location>
        <begin position="5"/>
        <end position="151"/>
    </location>
</feature>
<reference evidence="2 3" key="1">
    <citation type="submission" date="2015-11" db="EMBL/GenBank/DDBJ databases">
        <title>Genomic analysis of 38 Legionella species identifies large and diverse effector repertoires.</title>
        <authorList>
            <person name="Burstein D."/>
            <person name="Amaro F."/>
            <person name="Zusman T."/>
            <person name="Lifshitz Z."/>
            <person name="Cohen O."/>
            <person name="Gilbert J.A."/>
            <person name="Pupko T."/>
            <person name="Shuman H.A."/>
            <person name="Segal G."/>
        </authorList>
    </citation>
    <scope>NUCLEOTIDE SEQUENCE [LARGE SCALE GENOMIC DNA]</scope>
    <source>
        <strain evidence="2 3">ATCC 51914</strain>
    </source>
</reference>
<sequence>MTTSTLIRKAEPSDAEAISHLIIQTLTEVNSKDYSNVIIKRVIENFSPDQITKLMTQRQVFVITELDCIIGTASLEENVIRSVFVLPGKQGKNIGFLLMCYLEKIAREQNIQSLTVPSSVTAEGFYRKLGYKALRNEYYGEERTIIMEKHL</sequence>
<dbReference type="AlphaFoldDB" id="A0A0W1A0J4"/>
<dbReference type="GO" id="GO:0016747">
    <property type="term" value="F:acyltransferase activity, transferring groups other than amino-acyl groups"/>
    <property type="evidence" value="ECO:0007669"/>
    <property type="project" value="InterPro"/>
</dbReference>
<dbReference type="Pfam" id="PF13673">
    <property type="entry name" value="Acetyltransf_10"/>
    <property type="match status" value="1"/>
</dbReference>
<keyword evidence="3" id="KW-1185">Reference proteome</keyword>
<keyword evidence="2" id="KW-0012">Acyltransferase</keyword>
<dbReference type="RefSeq" id="WP_058481536.1">
    <property type="nucleotide sequence ID" value="NZ_CAAAIQ010000010.1"/>
</dbReference>
<accession>A0A0W1A0J4</accession>
<name>A0A0W1A0J4_9GAMM</name>
<proteinExistence type="predicted"/>
<dbReference type="InterPro" id="IPR000182">
    <property type="entry name" value="GNAT_dom"/>
</dbReference>
<gene>
    <name evidence="2" type="ORF">Lwal_2926</name>
</gene>
<dbReference type="EMBL" id="LNZB01000060">
    <property type="protein sequence ID" value="KTD74885.1"/>
    <property type="molecule type" value="Genomic_DNA"/>
</dbReference>
<dbReference type="PATRIC" id="fig|66969.6.peg.3179"/>
<evidence type="ECO:0000313" key="3">
    <source>
        <dbReference type="Proteomes" id="UP000054729"/>
    </source>
</evidence>
<dbReference type="OrthoDB" id="1821130at2"/>
<dbReference type="STRING" id="66969.Lwal_2926"/>
<dbReference type="InterPro" id="IPR016181">
    <property type="entry name" value="Acyl_CoA_acyltransferase"/>
</dbReference>
<dbReference type="Gene3D" id="3.40.630.30">
    <property type="match status" value="1"/>
</dbReference>
<dbReference type="PANTHER" id="PTHR43451">
    <property type="entry name" value="ACETYLTRANSFERASE (GNAT) FAMILY PROTEIN"/>
    <property type="match status" value="1"/>
</dbReference>
<dbReference type="PANTHER" id="PTHR43451:SF1">
    <property type="entry name" value="ACETYLTRANSFERASE"/>
    <property type="match status" value="1"/>
</dbReference>
<evidence type="ECO:0000259" key="1">
    <source>
        <dbReference type="PROSITE" id="PS51186"/>
    </source>
</evidence>
<dbReference type="SUPFAM" id="SSF55729">
    <property type="entry name" value="Acyl-CoA N-acyltransferases (Nat)"/>
    <property type="match status" value="1"/>
</dbReference>
<protein>
    <submittedName>
        <fullName evidence="2">Putative acyltransferase</fullName>
    </submittedName>
</protein>